<accession>A0A1W6D1K3</accession>
<dbReference type="KEGG" id="pcon:B0A89_14275"/>
<dbReference type="Proteomes" id="UP000193017">
    <property type="component" value="Plasmid unnamed"/>
</dbReference>
<keyword evidence="2" id="KW-1185">Reference proteome</keyword>
<dbReference type="InterPro" id="IPR011013">
    <property type="entry name" value="Gal_mutarotase_sf_dom"/>
</dbReference>
<dbReference type="SUPFAM" id="SSF74650">
    <property type="entry name" value="Galactose mutarotase-like"/>
    <property type="match status" value="1"/>
</dbReference>
<dbReference type="GO" id="GO:0003824">
    <property type="term" value="F:catalytic activity"/>
    <property type="evidence" value="ECO:0007669"/>
    <property type="project" value="InterPro"/>
</dbReference>
<dbReference type="GO" id="GO:0030246">
    <property type="term" value="F:carbohydrate binding"/>
    <property type="evidence" value="ECO:0007669"/>
    <property type="project" value="InterPro"/>
</dbReference>
<geneLocation type="plasmid" evidence="1 2">
    <name>unnamed</name>
</geneLocation>
<dbReference type="Gene3D" id="2.70.98.10">
    <property type="match status" value="1"/>
</dbReference>
<dbReference type="OrthoDB" id="146552at2"/>
<sequence>MIATIPLTRDQFTAAPRVIARIGGLTATARRYPTGIEALTIANARGHVEVLPFMGQMLWDAAFDGLRLTMDSQFDAPRPAATIIGTYGCLGFHSGLLANGVPTAADSHPVHGEFPTCAMDEAWLELGQADGRAFVRLGGRRDHVEGFGPHYRATPSVTLADGQAALDWTMSVQNRSAFAMPLQYMAHLNPAWLDGATIHQPAPWTPERTQVRAAVPAHVAPNPDYLALIGRLADDPARMRVLDMADLDPEQVFYIRRPASDAEGRVSVMLRRPQGDGIAVSYRADHFPHLVRWLLANGDTRVAAFALPSTCEPEGRAAETAKGNIRHLAPGARADFALRVGYLTPAEAATLARAIDNAGAGA</sequence>
<dbReference type="RefSeq" id="WP_085379004.1">
    <property type="nucleotide sequence ID" value="NZ_CP020613.1"/>
</dbReference>
<evidence type="ECO:0000313" key="2">
    <source>
        <dbReference type="Proteomes" id="UP000193017"/>
    </source>
</evidence>
<evidence type="ECO:0000313" key="1">
    <source>
        <dbReference type="EMBL" id="ARJ70992.1"/>
    </source>
</evidence>
<dbReference type="InterPro" id="IPR014718">
    <property type="entry name" value="GH-type_carb-bd"/>
</dbReference>
<proteinExistence type="predicted"/>
<dbReference type="GO" id="GO:0005975">
    <property type="term" value="P:carbohydrate metabolic process"/>
    <property type="evidence" value="ECO:0007669"/>
    <property type="project" value="InterPro"/>
</dbReference>
<dbReference type="AlphaFoldDB" id="A0A1W6D1K3"/>
<dbReference type="EMBL" id="CP020613">
    <property type="protein sequence ID" value="ARJ70992.1"/>
    <property type="molecule type" value="Genomic_DNA"/>
</dbReference>
<dbReference type="Pfam" id="PF14486">
    <property type="entry name" value="DUF4432"/>
    <property type="match status" value="1"/>
</dbReference>
<protein>
    <submittedName>
        <fullName evidence="1">DUF4432 domain-containing protein</fullName>
    </submittedName>
</protein>
<reference evidence="1 2" key="1">
    <citation type="submission" date="2017-03" db="EMBL/GenBank/DDBJ databases">
        <title>Genome sequence of Paracoccus contaminans isolated from a water microcosm.</title>
        <authorList>
            <person name="Aurass P."/>
            <person name="Karste S."/>
            <person name="Trost E."/>
            <person name="Glaeser S.P."/>
            <person name="Kaempfer P."/>
            <person name="Flieger A."/>
        </authorList>
    </citation>
    <scope>NUCLEOTIDE SEQUENCE [LARGE SCALE GENOMIC DNA]</scope>
    <source>
        <strain evidence="2">RKI 16-01929T\LMG 29738T\CCM 8701T\CIP 111112T</strain>
        <plasmid evidence="2">Plasmid unnamed</plasmid>
    </source>
</reference>
<keyword evidence="1" id="KW-0614">Plasmid</keyword>
<dbReference type="InterPro" id="IPR027839">
    <property type="entry name" value="DUF4432"/>
</dbReference>
<organism evidence="1 2">
    <name type="scientific">Paracoccus contaminans</name>
    <dbReference type="NCBI Taxonomy" id="1945662"/>
    <lineage>
        <taxon>Bacteria</taxon>
        <taxon>Pseudomonadati</taxon>
        <taxon>Pseudomonadota</taxon>
        <taxon>Alphaproteobacteria</taxon>
        <taxon>Rhodobacterales</taxon>
        <taxon>Paracoccaceae</taxon>
        <taxon>Paracoccus</taxon>
    </lineage>
</organism>
<gene>
    <name evidence="1" type="ORF">B0A89_14275</name>
</gene>
<name>A0A1W6D1K3_9RHOB</name>